<proteinExistence type="predicted"/>
<name>A0ABR7A0H9_9BURK</name>
<gene>
    <name evidence="2" type="ORF">H8K43_01695</name>
</gene>
<organism evidence="2 3">
    <name type="scientific">Undibacterium curvum</name>
    <dbReference type="NCBI Taxonomy" id="2762294"/>
    <lineage>
        <taxon>Bacteria</taxon>
        <taxon>Pseudomonadati</taxon>
        <taxon>Pseudomonadota</taxon>
        <taxon>Betaproteobacteria</taxon>
        <taxon>Burkholderiales</taxon>
        <taxon>Oxalobacteraceae</taxon>
        <taxon>Undibacterium</taxon>
    </lineage>
</organism>
<dbReference type="EMBL" id="JACOGD010000001">
    <property type="protein sequence ID" value="MBC3930369.1"/>
    <property type="molecule type" value="Genomic_DNA"/>
</dbReference>
<protein>
    <submittedName>
        <fullName evidence="2">Uncharacterized protein</fullName>
    </submittedName>
</protein>
<dbReference type="RefSeq" id="WP_186902248.1">
    <property type="nucleotide sequence ID" value="NZ_JACOGD010000001.1"/>
</dbReference>
<feature type="compositionally biased region" description="Low complexity" evidence="1">
    <location>
        <begin position="60"/>
        <end position="79"/>
    </location>
</feature>
<sequence>MKKEILGHTACPICRHADAEVKPDKNGHAFIFCPDCAAQTFTRNEHRHKLLMGHIRPVTVTVQEQTKQPEQPEKPIQPAQDKKPAAADKVPAVQKKQPDALPVKPEPVKKSSWFQPILGA</sequence>
<feature type="region of interest" description="Disordered" evidence="1">
    <location>
        <begin position="60"/>
        <end position="120"/>
    </location>
</feature>
<reference evidence="2 3" key="1">
    <citation type="submission" date="2020-08" db="EMBL/GenBank/DDBJ databases">
        <title>Novel species isolated from subtropical streams in China.</title>
        <authorList>
            <person name="Lu H."/>
        </authorList>
    </citation>
    <scope>NUCLEOTIDE SEQUENCE [LARGE SCALE GENOMIC DNA]</scope>
    <source>
        <strain evidence="2 3">CY22W</strain>
    </source>
</reference>
<accession>A0ABR7A0H9</accession>
<dbReference type="Proteomes" id="UP000654304">
    <property type="component" value="Unassembled WGS sequence"/>
</dbReference>
<comment type="caution">
    <text evidence="2">The sequence shown here is derived from an EMBL/GenBank/DDBJ whole genome shotgun (WGS) entry which is preliminary data.</text>
</comment>
<keyword evidence="3" id="KW-1185">Reference proteome</keyword>
<evidence type="ECO:0000313" key="2">
    <source>
        <dbReference type="EMBL" id="MBC3930369.1"/>
    </source>
</evidence>
<evidence type="ECO:0000313" key="3">
    <source>
        <dbReference type="Proteomes" id="UP000654304"/>
    </source>
</evidence>
<evidence type="ECO:0000256" key="1">
    <source>
        <dbReference type="SAM" id="MobiDB-lite"/>
    </source>
</evidence>